<gene>
    <name evidence="9" type="ordered locus">Pnuc_1100</name>
</gene>
<dbReference type="GO" id="GO:0051603">
    <property type="term" value="P:proteolysis involved in protein catabolic process"/>
    <property type="evidence" value="ECO:0007669"/>
    <property type="project" value="TreeGrafter"/>
</dbReference>
<evidence type="ECO:0000313" key="9">
    <source>
        <dbReference type="EMBL" id="ABP34316.1"/>
    </source>
</evidence>
<organism evidence="9 10">
    <name type="scientific">Polynucleobacter asymbioticus (strain DSM 18221 / CIP 109841 / QLW-P1DMWA-1)</name>
    <name type="common">Polynucleobacter necessarius subsp. asymbioticus</name>
    <dbReference type="NCBI Taxonomy" id="312153"/>
    <lineage>
        <taxon>Bacteria</taxon>
        <taxon>Pseudomonadati</taxon>
        <taxon>Pseudomonadota</taxon>
        <taxon>Betaproteobacteria</taxon>
        <taxon>Burkholderiales</taxon>
        <taxon>Burkholderiaceae</taxon>
        <taxon>Polynucleobacter</taxon>
    </lineage>
</organism>
<protein>
    <submittedName>
        <fullName evidence="9">Peptidase M48, Ste24p</fullName>
    </submittedName>
</protein>
<keyword evidence="10" id="KW-1185">Reference proteome</keyword>
<proteinExistence type="inferred from homology"/>
<dbReference type="Pfam" id="PF01435">
    <property type="entry name" value="Peptidase_M48"/>
    <property type="match status" value="1"/>
</dbReference>
<dbReference type="PANTHER" id="PTHR22726:SF1">
    <property type="entry name" value="METALLOENDOPEPTIDASE OMA1, MITOCHONDRIAL"/>
    <property type="match status" value="1"/>
</dbReference>
<evidence type="ECO:0000259" key="8">
    <source>
        <dbReference type="Pfam" id="PF01435"/>
    </source>
</evidence>
<keyword evidence="3 6" id="KW-0378">Hydrolase</keyword>
<keyword evidence="5 6" id="KW-0482">Metalloprotease</keyword>
<evidence type="ECO:0000256" key="4">
    <source>
        <dbReference type="ARBA" id="ARBA00022833"/>
    </source>
</evidence>
<dbReference type="AlphaFoldDB" id="A4SXV2"/>
<dbReference type="GO" id="GO:0004222">
    <property type="term" value="F:metalloendopeptidase activity"/>
    <property type="evidence" value="ECO:0007669"/>
    <property type="project" value="InterPro"/>
</dbReference>
<dbReference type="PROSITE" id="PS51257">
    <property type="entry name" value="PROKAR_LIPOPROTEIN"/>
    <property type="match status" value="1"/>
</dbReference>
<evidence type="ECO:0000256" key="2">
    <source>
        <dbReference type="ARBA" id="ARBA00022723"/>
    </source>
</evidence>
<keyword evidence="7" id="KW-0732">Signal</keyword>
<keyword evidence="1 6" id="KW-0645">Protease</keyword>
<dbReference type="GO" id="GO:0046872">
    <property type="term" value="F:metal ion binding"/>
    <property type="evidence" value="ECO:0007669"/>
    <property type="project" value="UniProtKB-KW"/>
</dbReference>
<evidence type="ECO:0000256" key="7">
    <source>
        <dbReference type="SAM" id="SignalP"/>
    </source>
</evidence>
<comment type="cofactor">
    <cofactor evidence="6">
        <name>Zn(2+)</name>
        <dbReference type="ChEBI" id="CHEBI:29105"/>
    </cofactor>
    <text evidence="6">Binds 1 zinc ion per subunit.</text>
</comment>
<dbReference type="InterPro" id="IPR051156">
    <property type="entry name" value="Mito/Outer_Membr_Metalloprot"/>
</dbReference>
<dbReference type="EMBL" id="CP000655">
    <property type="protein sequence ID" value="ABP34316.1"/>
    <property type="molecule type" value="Genomic_DNA"/>
</dbReference>
<evidence type="ECO:0000256" key="5">
    <source>
        <dbReference type="ARBA" id="ARBA00023049"/>
    </source>
</evidence>
<sequence>MRLRTTFLIVVCSLFLFGCASSGVGKSTNIYFPDDRWWVGAKTSQNKSEQNLAIARLKMQQVSSVPFLLGVAQSPEINAYAVQQNEKYLVIFTNGYLQQFGQDQDVLAFTLGHELAHHQLGHTEPGRNQVRDTAWSASSQALGMLASYFVPFSGFFVGNAVKAAGLSFNRDDERAADELGMKWVIQAGYSPCGEYRLAKSLDQLKQGANIPFLSTHPGNGERMEVAKDMQLNQGLLTCDAGSAG</sequence>
<dbReference type="KEGG" id="pnu:Pnuc_1100"/>
<dbReference type="CDD" id="cd07324">
    <property type="entry name" value="M48C_Oma1-like"/>
    <property type="match status" value="1"/>
</dbReference>
<evidence type="ECO:0000256" key="6">
    <source>
        <dbReference type="RuleBase" id="RU003983"/>
    </source>
</evidence>
<dbReference type="Gene3D" id="3.30.2010.10">
    <property type="entry name" value="Metalloproteases ('zincins'), catalytic domain"/>
    <property type="match status" value="1"/>
</dbReference>
<feature type="signal peptide" evidence="7">
    <location>
        <begin position="1"/>
        <end position="22"/>
    </location>
</feature>
<keyword evidence="4 6" id="KW-0862">Zinc</keyword>
<dbReference type="eggNOG" id="COG0501">
    <property type="taxonomic scope" value="Bacteria"/>
</dbReference>
<dbReference type="InterPro" id="IPR001915">
    <property type="entry name" value="Peptidase_M48"/>
</dbReference>
<evidence type="ECO:0000256" key="3">
    <source>
        <dbReference type="ARBA" id="ARBA00022801"/>
    </source>
</evidence>
<feature type="chain" id="PRO_5002673844" evidence="7">
    <location>
        <begin position="23"/>
        <end position="244"/>
    </location>
</feature>
<evidence type="ECO:0000313" key="10">
    <source>
        <dbReference type="Proteomes" id="UP000000231"/>
    </source>
</evidence>
<evidence type="ECO:0000256" key="1">
    <source>
        <dbReference type="ARBA" id="ARBA00022670"/>
    </source>
</evidence>
<comment type="similarity">
    <text evidence="6">Belongs to the peptidase M48 family.</text>
</comment>
<keyword evidence="2" id="KW-0479">Metal-binding</keyword>
<dbReference type="GeneID" id="31481477"/>
<dbReference type="HOGENOM" id="CLU_1137237_0_0_4"/>
<feature type="domain" description="Peptidase M48" evidence="8">
    <location>
        <begin position="69"/>
        <end position="228"/>
    </location>
</feature>
<dbReference type="Proteomes" id="UP000000231">
    <property type="component" value="Chromosome"/>
</dbReference>
<reference evidence="9 10" key="1">
    <citation type="journal article" date="2012" name="Stand. Genomic Sci.">
        <title>Complete genome sequence of Polynucleobacter necessarius subsp. asymbioticus type strain (QLW-P1DMWA-1(T)).</title>
        <authorList>
            <person name="Meincke L."/>
            <person name="Copeland A."/>
            <person name="Lapidus A."/>
            <person name="Lucas S."/>
            <person name="Berry K.W."/>
            <person name="Del Rio T.G."/>
            <person name="Hammon N."/>
            <person name="Dalin E."/>
            <person name="Tice H."/>
            <person name="Pitluck S."/>
            <person name="Richardson P."/>
            <person name="Bruce D."/>
            <person name="Goodwin L."/>
            <person name="Han C."/>
            <person name="Tapia R."/>
            <person name="Detter J.C."/>
            <person name="Schmutz J."/>
            <person name="Brettin T."/>
            <person name="Larimer F."/>
            <person name="Land M."/>
            <person name="Hauser L."/>
            <person name="Kyrpides N.C."/>
            <person name="Ivanova N."/>
            <person name="Goker M."/>
            <person name="Woyke T."/>
            <person name="Wu Q.L."/>
            <person name="Pockl M."/>
            <person name="Hahn M.W."/>
            <person name="Klenk H.P."/>
        </authorList>
    </citation>
    <scope>NUCLEOTIDE SEQUENCE [LARGE SCALE GENOMIC DNA]</scope>
    <source>
        <strain evidence="10">DSM 18221 / CIP 109841 / QLW-P1DMWA-1</strain>
    </source>
</reference>
<dbReference type="RefSeq" id="WP_011902941.1">
    <property type="nucleotide sequence ID" value="NC_009379.1"/>
</dbReference>
<dbReference type="PANTHER" id="PTHR22726">
    <property type="entry name" value="METALLOENDOPEPTIDASE OMA1"/>
    <property type="match status" value="1"/>
</dbReference>
<dbReference type="GO" id="GO:0016020">
    <property type="term" value="C:membrane"/>
    <property type="evidence" value="ECO:0007669"/>
    <property type="project" value="TreeGrafter"/>
</dbReference>
<name>A4SXV2_POLAQ</name>
<accession>A4SXV2</accession>